<dbReference type="InterPro" id="IPR004648">
    <property type="entry name" value="Oligpept_transpt"/>
</dbReference>
<gene>
    <name evidence="10" type="ORF">BRENAR_LOCUS2369</name>
</gene>
<feature type="transmembrane region" description="Helical" evidence="9">
    <location>
        <begin position="515"/>
        <end position="537"/>
    </location>
</feature>
<dbReference type="NCBIfam" id="TIGR00727">
    <property type="entry name" value="ISP4_OPT"/>
    <property type="match status" value="1"/>
</dbReference>
<comment type="similarity">
    <text evidence="2">Belongs to the oligopeptide OPT transporter family.</text>
</comment>
<evidence type="ECO:0000256" key="7">
    <source>
        <dbReference type="ARBA" id="ARBA00022989"/>
    </source>
</evidence>
<feature type="transmembrane region" description="Helical" evidence="9">
    <location>
        <begin position="285"/>
        <end position="305"/>
    </location>
</feature>
<keyword evidence="3" id="KW-0813">Transport</keyword>
<evidence type="ECO:0000256" key="2">
    <source>
        <dbReference type="ARBA" id="ARBA00008807"/>
    </source>
</evidence>
<evidence type="ECO:0000256" key="1">
    <source>
        <dbReference type="ARBA" id="ARBA00004141"/>
    </source>
</evidence>
<feature type="transmembrane region" description="Helical" evidence="9">
    <location>
        <begin position="486"/>
        <end position="503"/>
    </location>
</feature>
<proteinExistence type="inferred from homology"/>
<reference evidence="10 11" key="1">
    <citation type="submission" date="2018-12" db="EMBL/GenBank/DDBJ databases">
        <authorList>
            <person name="Tiukova I."/>
            <person name="Dainat J."/>
        </authorList>
    </citation>
    <scope>NUCLEOTIDE SEQUENCE [LARGE SCALE GENOMIC DNA]</scope>
</reference>
<feature type="transmembrane region" description="Helical" evidence="9">
    <location>
        <begin position="414"/>
        <end position="432"/>
    </location>
</feature>
<dbReference type="PANTHER" id="PTHR22601">
    <property type="entry name" value="ISP4 LIKE PROTEIN"/>
    <property type="match status" value="1"/>
</dbReference>
<dbReference type="AlphaFoldDB" id="A0A448YL73"/>
<evidence type="ECO:0000256" key="8">
    <source>
        <dbReference type="ARBA" id="ARBA00023136"/>
    </source>
</evidence>
<feature type="transmembrane region" description="Helical" evidence="9">
    <location>
        <begin position="6"/>
        <end position="24"/>
    </location>
</feature>
<dbReference type="InterPro" id="IPR004813">
    <property type="entry name" value="OPT"/>
</dbReference>
<feature type="transmembrane region" description="Helical" evidence="9">
    <location>
        <begin position="133"/>
        <end position="158"/>
    </location>
</feature>
<accession>A0A448YL73</accession>
<keyword evidence="11" id="KW-1185">Reference proteome</keyword>
<feature type="transmembrane region" description="Helical" evidence="9">
    <location>
        <begin position="260"/>
        <end position="279"/>
    </location>
</feature>
<dbReference type="EMBL" id="CAACVR010000012">
    <property type="protein sequence ID" value="VEU21636.1"/>
    <property type="molecule type" value="Genomic_DNA"/>
</dbReference>
<dbReference type="Proteomes" id="UP000290900">
    <property type="component" value="Unassembled WGS sequence"/>
</dbReference>
<name>A0A448YL73_BRENA</name>
<feature type="transmembrane region" description="Helical" evidence="9">
    <location>
        <begin position="236"/>
        <end position="253"/>
    </location>
</feature>
<sequence length="581" mass="66227">MFLYYWFPGFIFQALSYFSWLSWIKPNNFNLAVVTGSQLGLSFNPWPTFDWNLIGFFNPLSVPFFSFLQQYIGTFIGGLAILGVYFSNNKWTAYLPINSSGLYDNTGNDYNVTKVMTNGRLNEEMYKKYSPPFYTAGNLVLYGAFFLSYPLVFCYVLLDQWKVVVRAYGDVWHLIKESTRKTFTHIKSAFLDLFSGSVKGFFIELSKIFSGGGSVYDGFDDPFTRAIRSYPEVPNWWFYLVVLISFIFSLIILTRYPLGTPVWTIFFVIGINLAFLVPMNLLSSIAGATIGLNVIAELIVGYALPGNPEALMFVKAYGYNIDGQASTYTSDQKMAHYARIPPRAVFRGQVLSTIITSFVGYGIVNFVDNSIQGICTPDQGEHFTCANGSLIYFSSSVIWGLIGPKRIFNDQYPVLKWMFLFGFLLAIAWWSVKKYGPSIREWVKSKAPELVYNVLNWTIFYPISLLRSTQPALVAIGFLEWAPLNLSFQTVGLYFSIYFMYYLRRNKTSWWERYNYVLSAALSAGLAFSGIIVFFAVQYHPQYINWWGNNVVLEGVDGYAGQVALKTELPEKGYFGPDEWA</sequence>
<feature type="transmembrane region" description="Helical" evidence="9">
    <location>
        <begin position="67"/>
        <end position="86"/>
    </location>
</feature>
<evidence type="ECO:0000313" key="10">
    <source>
        <dbReference type="EMBL" id="VEU21636.1"/>
    </source>
</evidence>
<evidence type="ECO:0000313" key="11">
    <source>
        <dbReference type="Proteomes" id="UP000290900"/>
    </source>
</evidence>
<evidence type="ECO:0000256" key="6">
    <source>
        <dbReference type="ARBA" id="ARBA00022927"/>
    </source>
</evidence>
<dbReference type="InParanoid" id="A0A448YL73"/>
<keyword evidence="6" id="KW-0653">Protein transport</keyword>
<dbReference type="GO" id="GO:0035673">
    <property type="term" value="F:oligopeptide transmembrane transporter activity"/>
    <property type="evidence" value="ECO:0007669"/>
    <property type="project" value="InterPro"/>
</dbReference>
<evidence type="ECO:0000256" key="3">
    <source>
        <dbReference type="ARBA" id="ARBA00022448"/>
    </source>
</evidence>
<dbReference type="GO" id="GO:0015031">
    <property type="term" value="P:protein transport"/>
    <property type="evidence" value="ECO:0007669"/>
    <property type="project" value="UniProtKB-KW"/>
</dbReference>
<keyword evidence="8 9" id="KW-0472">Membrane</keyword>
<protein>
    <submittedName>
        <fullName evidence="10">DEKNAAC102483</fullName>
    </submittedName>
</protein>
<evidence type="ECO:0000256" key="4">
    <source>
        <dbReference type="ARBA" id="ARBA00022692"/>
    </source>
</evidence>
<keyword evidence="7 9" id="KW-1133">Transmembrane helix</keyword>
<feature type="transmembrane region" description="Helical" evidence="9">
    <location>
        <begin position="384"/>
        <end position="402"/>
    </location>
</feature>
<organism evidence="10 11">
    <name type="scientific">Brettanomyces naardenensis</name>
    <name type="common">Yeast</name>
    <dbReference type="NCBI Taxonomy" id="13370"/>
    <lineage>
        <taxon>Eukaryota</taxon>
        <taxon>Fungi</taxon>
        <taxon>Dikarya</taxon>
        <taxon>Ascomycota</taxon>
        <taxon>Saccharomycotina</taxon>
        <taxon>Pichiomycetes</taxon>
        <taxon>Pichiales</taxon>
        <taxon>Pichiaceae</taxon>
        <taxon>Brettanomyces</taxon>
    </lineage>
</organism>
<feature type="transmembrane region" description="Helical" evidence="9">
    <location>
        <begin position="344"/>
        <end position="364"/>
    </location>
</feature>
<dbReference type="Pfam" id="PF03169">
    <property type="entry name" value="OPT"/>
    <property type="match status" value="1"/>
</dbReference>
<dbReference type="FunCoup" id="A0A448YL73">
    <property type="interactions" value="43"/>
</dbReference>
<comment type="subcellular location">
    <subcellularLocation>
        <location evidence="1">Membrane</location>
        <topology evidence="1">Multi-pass membrane protein</topology>
    </subcellularLocation>
</comment>
<dbReference type="OrthoDB" id="9986677at2759"/>
<keyword evidence="5" id="KW-0571">Peptide transport</keyword>
<keyword evidence="4 9" id="KW-0812">Transmembrane</keyword>
<dbReference type="GO" id="GO:0016020">
    <property type="term" value="C:membrane"/>
    <property type="evidence" value="ECO:0007669"/>
    <property type="project" value="UniProtKB-SubCell"/>
</dbReference>
<evidence type="ECO:0000256" key="5">
    <source>
        <dbReference type="ARBA" id="ARBA00022856"/>
    </source>
</evidence>
<dbReference type="NCBIfam" id="TIGR00728">
    <property type="entry name" value="OPT_sfam"/>
    <property type="match status" value="1"/>
</dbReference>
<evidence type="ECO:0000256" key="9">
    <source>
        <dbReference type="SAM" id="Phobius"/>
    </source>
</evidence>